<evidence type="ECO:0000256" key="1">
    <source>
        <dbReference type="ARBA" id="ARBA00004191"/>
    </source>
</evidence>
<dbReference type="EMBL" id="ML170188">
    <property type="protein sequence ID" value="TDL20462.1"/>
    <property type="molecule type" value="Genomic_DNA"/>
</dbReference>
<evidence type="ECO:0000256" key="5">
    <source>
        <dbReference type="ARBA" id="ARBA00023157"/>
    </source>
</evidence>
<evidence type="ECO:0000256" key="4">
    <source>
        <dbReference type="ARBA" id="ARBA00022525"/>
    </source>
</evidence>
<evidence type="ECO:0000313" key="7">
    <source>
        <dbReference type="EMBL" id="TDL20462.1"/>
    </source>
</evidence>
<protein>
    <recommendedName>
        <fullName evidence="6">Hydrophobin</fullName>
    </recommendedName>
</protein>
<organism evidence="7 8">
    <name type="scientific">Rickenella mellea</name>
    <dbReference type="NCBI Taxonomy" id="50990"/>
    <lineage>
        <taxon>Eukaryota</taxon>
        <taxon>Fungi</taxon>
        <taxon>Dikarya</taxon>
        <taxon>Basidiomycota</taxon>
        <taxon>Agaricomycotina</taxon>
        <taxon>Agaricomycetes</taxon>
        <taxon>Hymenochaetales</taxon>
        <taxon>Rickenellaceae</taxon>
        <taxon>Rickenella</taxon>
    </lineage>
</organism>
<dbReference type="Proteomes" id="UP000294933">
    <property type="component" value="Unassembled WGS sequence"/>
</dbReference>
<gene>
    <name evidence="7" type="ORF">BD410DRAFT_841338</name>
</gene>
<proteinExistence type="inferred from homology"/>
<keyword evidence="4 6" id="KW-0964">Secreted</keyword>
<evidence type="ECO:0000256" key="2">
    <source>
        <dbReference type="ARBA" id="ARBA00010446"/>
    </source>
</evidence>
<evidence type="ECO:0000256" key="3">
    <source>
        <dbReference type="ARBA" id="ARBA00022512"/>
    </source>
</evidence>
<keyword evidence="8" id="KW-1185">Reference proteome</keyword>
<sequence length="107" mass="10412">MFSKLAVIVSFAALAVAVPTPGGGQCNSGSVQCCNSLTTAGDPAIADQLGLLGINLQDLNIPVGVTCSPITVIGISGGSSCNSETVCCDTEGNGGIAVGCIPVNVNT</sequence>
<dbReference type="STRING" id="50990.A0A4Y7PZY9"/>
<comment type="subcellular location">
    <subcellularLocation>
        <location evidence="1 6">Secreted</location>
        <location evidence="1 6">Cell wall</location>
    </subcellularLocation>
</comment>
<feature type="chain" id="PRO_5021498917" description="Hydrophobin" evidence="6">
    <location>
        <begin position="18"/>
        <end position="107"/>
    </location>
</feature>
<dbReference type="VEuPathDB" id="FungiDB:BD410DRAFT_841338"/>
<dbReference type="InterPro" id="IPR001338">
    <property type="entry name" value="Class_I_Hydrophobin"/>
</dbReference>
<dbReference type="CDD" id="cd23507">
    <property type="entry name" value="hydrophobin_I"/>
    <property type="match status" value="1"/>
</dbReference>
<keyword evidence="3 6" id="KW-0134">Cell wall</keyword>
<evidence type="ECO:0000313" key="8">
    <source>
        <dbReference type="Proteomes" id="UP000294933"/>
    </source>
</evidence>
<evidence type="ECO:0000256" key="6">
    <source>
        <dbReference type="RuleBase" id="RU365009"/>
    </source>
</evidence>
<accession>A0A4Y7PZY9</accession>
<dbReference type="SMART" id="SM00075">
    <property type="entry name" value="HYDRO"/>
    <property type="match status" value="1"/>
</dbReference>
<keyword evidence="5 6" id="KW-1015">Disulfide bond</keyword>
<keyword evidence="6" id="KW-0732">Signal</keyword>
<comment type="similarity">
    <text evidence="2 6">Belongs to the fungal hydrophobin family.</text>
</comment>
<dbReference type="AlphaFoldDB" id="A0A4Y7PZY9"/>
<dbReference type="OrthoDB" id="4225815at2759"/>
<dbReference type="GO" id="GO:0009277">
    <property type="term" value="C:fungal-type cell wall"/>
    <property type="evidence" value="ECO:0007669"/>
    <property type="project" value="InterPro"/>
</dbReference>
<dbReference type="Pfam" id="PF01185">
    <property type="entry name" value="Hydrophobin"/>
    <property type="match status" value="1"/>
</dbReference>
<dbReference type="GO" id="GO:0005199">
    <property type="term" value="F:structural constituent of cell wall"/>
    <property type="evidence" value="ECO:0007669"/>
    <property type="project" value="InterPro"/>
</dbReference>
<reference evidence="7 8" key="1">
    <citation type="submission" date="2018-06" db="EMBL/GenBank/DDBJ databases">
        <title>A transcriptomic atlas of mushroom development highlights an independent origin of complex multicellularity.</title>
        <authorList>
            <consortium name="DOE Joint Genome Institute"/>
            <person name="Krizsan K."/>
            <person name="Almasi E."/>
            <person name="Merenyi Z."/>
            <person name="Sahu N."/>
            <person name="Viragh M."/>
            <person name="Koszo T."/>
            <person name="Mondo S."/>
            <person name="Kiss B."/>
            <person name="Balint B."/>
            <person name="Kues U."/>
            <person name="Barry K."/>
            <person name="Hegedus J.C."/>
            <person name="Henrissat B."/>
            <person name="Johnson J."/>
            <person name="Lipzen A."/>
            <person name="Ohm R."/>
            <person name="Nagy I."/>
            <person name="Pangilinan J."/>
            <person name="Yan J."/>
            <person name="Xiong Y."/>
            <person name="Grigoriev I.V."/>
            <person name="Hibbett D.S."/>
            <person name="Nagy L.G."/>
        </authorList>
    </citation>
    <scope>NUCLEOTIDE SEQUENCE [LARGE SCALE GENOMIC DNA]</scope>
    <source>
        <strain evidence="7 8">SZMC22713</strain>
    </source>
</reference>
<name>A0A4Y7PZY9_9AGAM</name>
<feature type="signal peptide" evidence="6">
    <location>
        <begin position="1"/>
        <end position="17"/>
    </location>
</feature>